<gene>
    <name evidence="1" type="ORF">BXY53_0767</name>
</gene>
<accession>A0A397Q2V4</accession>
<dbReference type="Pfam" id="PF12974">
    <property type="entry name" value="Phosphonate-bd"/>
    <property type="match status" value="1"/>
</dbReference>
<dbReference type="PANTHER" id="PTHR35841:SF1">
    <property type="entry name" value="PHOSPHONATES-BINDING PERIPLASMIC PROTEIN"/>
    <property type="match status" value="1"/>
</dbReference>
<dbReference type="AlphaFoldDB" id="A0A397Q2V4"/>
<dbReference type="PROSITE" id="PS51318">
    <property type="entry name" value="TAT"/>
    <property type="match status" value="1"/>
</dbReference>
<dbReference type="CDD" id="cd13571">
    <property type="entry name" value="PBP2_PnhD_1"/>
    <property type="match status" value="1"/>
</dbReference>
<reference evidence="1 2" key="1">
    <citation type="submission" date="2018-08" db="EMBL/GenBank/DDBJ databases">
        <title>Genomic Encyclopedia of Archaeal and Bacterial Type Strains, Phase II (KMG-II): from individual species to whole genera.</title>
        <authorList>
            <person name="Goeker M."/>
        </authorList>
    </citation>
    <scope>NUCLEOTIDE SEQUENCE [LARGE SCALE GENOMIC DNA]</scope>
    <source>
        <strain evidence="1 2">DSM 5002</strain>
    </source>
</reference>
<organism evidence="1 2">
    <name type="scientific">Dichotomicrobium thermohalophilum</name>
    <dbReference type="NCBI Taxonomy" id="933063"/>
    <lineage>
        <taxon>Bacteria</taxon>
        <taxon>Pseudomonadati</taxon>
        <taxon>Pseudomonadota</taxon>
        <taxon>Alphaproteobacteria</taxon>
        <taxon>Hyphomicrobiales</taxon>
        <taxon>Hyphomicrobiaceae</taxon>
        <taxon>Dichotomicrobium</taxon>
    </lineage>
</organism>
<evidence type="ECO:0000313" key="1">
    <source>
        <dbReference type="EMBL" id="RIA55696.1"/>
    </source>
</evidence>
<comment type="caution">
    <text evidence="1">The sequence shown here is derived from an EMBL/GenBank/DDBJ whole genome shotgun (WGS) entry which is preliminary data.</text>
</comment>
<sequence length="307" mass="33436">MNTGMGAASGGQEPSFNRSLLTRRALLRAAGGGVVCVLGGTARARAEAAEEVTLGLTPVFLTNDLELLSTLRDYLTTALGQPVKPVLRRTYEEITTLLVSGQLDAAWICGYPYVAFRDQLGLVAAPVWRGKPLYQSYIIARADDPAGSIEELRGRVHAFSDPNSNSGYLVTTALLAKAGKRPERFFSRVFFTYAHRNVVRAVASGLAESGSVDGYVWEVMSKTEPELTRRTRVIRKSEWLGFPPVAAPVEAISAPRTKALQDAFTRMHDTPKGGKVLSLLRLDGFRRVPPSLYDPIAAKAKLVQRFG</sequence>
<proteinExistence type="predicted"/>
<dbReference type="InterPro" id="IPR006311">
    <property type="entry name" value="TAT_signal"/>
</dbReference>
<keyword evidence="2" id="KW-1185">Reference proteome</keyword>
<dbReference type="Gene3D" id="3.40.190.10">
    <property type="entry name" value="Periplasmic binding protein-like II"/>
    <property type="match status" value="2"/>
</dbReference>
<evidence type="ECO:0000313" key="2">
    <source>
        <dbReference type="Proteomes" id="UP000266273"/>
    </source>
</evidence>
<dbReference type="SUPFAM" id="SSF53850">
    <property type="entry name" value="Periplasmic binding protein-like II"/>
    <property type="match status" value="1"/>
</dbReference>
<name>A0A397Q2V4_9HYPH</name>
<dbReference type="PANTHER" id="PTHR35841">
    <property type="entry name" value="PHOSPHONATES-BINDING PERIPLASMIC PROTEIN"/>
    <property type="match status" value="1"/>
</dbReference>
<dbReference type="EMBL" id="QXDF01000001">
    <property type="protein sequence ID" value="RIA55696.1"/>
    <property type="molecule type" value="Genomic_DNA"/>
</dbReference>
<dbReference type="RefSeq" id="WP_245410345.1">
    <property type="nucleotide sequence ID" value="NZ_QXDF01000001.1"/>
</dbReference>
<dbReference type="Proteomes" id="UP000266273">
    <property type="component" value="Unassembled WGS sequence"/>
</dbReference>
<protein>
    <submittedName>
        <fullName evidence="1">Phosphonate transport system substrate-binding protein</fullName>
    </submittedName>
</protein>